<evidence type="ECO:0000313" key="2">
    <source>
        <dbReference type="Proteomes" id="UP000241462"/>
    </source>
</evidence>
<organism evidence="1 2">
    <name type="scientific">Coniella lustricola</name>
    <dbReference type="NCBI Taxonomy" id="2025994"/>
    <lineage>
        <taxon>Eukaryota</taxon>
        <taxon>Fungi</taxon>
        <taxon>Dikarya</taxon>
        <taxon>Ascomycota</taxon>
        <taxon>Pezizomycotina</taxon>
        <taxon>Sordariomycetes</taxon>
        <taxon>Sordariomycetidae</taxon>
        <taxon>Diaporthales</taxon>
        <taxon>Schizoparmaceae</taxon>
        <taxon>Coniella</taxon>
    </lineage>
</organism>
<protein>
    <submittedName>
        <fullName evidence="1">Uncharacterized protein</fullName>
    </submittedName>
</protein>
<proteinExistence type="predicted"/>
<keyword evidence="2" id="KW-1185">Reference proteome</keyword>
<dbReference type="OrthoDB" id="5214950at2759"/>
<dbReference type="Proteomes" id="UP000241462">
    <property type="component" value="Unassembled WGS sequence"/>
</dbReference>
<name>A0A2T2ZU12_9PEZI</name>
<accession>A0A2T2ZU12</accession>
<evidence type="ECO:0000313" key="1">
    <source>
        <dbReference type="EMBL" id="PSR76784.1"/>
    </source>
</evidence>
<dbReference type="AlphaFoldDB" id="A0A2T2ZU12"/>
<dbReference type="EMBL" id="KZ678694">
    <property type="protein sequence ID" value="PSR76784.1"/>
    <property type="molecule type" value="Genomic_DNA"/>
</dbReference>
<reference evidence="1 2" key="1">
    <citation type="journal article" date="2018" name="Mycol. Prog.">
        <title>Coniella lustricola, a new species from submerged detritus.</title>
        <authorList>
            <person name="Raudabaugh D.B."/>
            <person name="Iturriaga T."/>
            <person name="Carver A."/>
            <person name="Mondo S."/>
            <person name="Pangilinan J."/>
            <person name="Lipzen A."/>
            <person name="He G."/>
            <person name="Amirebrahimi M."/>
            <person name="Grigoriev I.V."/>
            <person name="Miller A.N."/>
        </authorList>
    </citation>
    <scope>NUCLEOTIDE SEQUENCE [LARGE SCALE GENOMIC DNA]</scope>
    <source>
        <strain evidence="1 2">B22-T-1</strain>
    </source>
</reference>
<sequence length="64" mass="6975">MCVRHTYDCPVCGKEYLIFVQLCSKYRPQTGCLLGTTTVEEAMIEGRCPSPVCPNSRSGGCVVS</sequence>
<gene>
    <name evidence="1" type="ORF">BD289DRAFT_378454</name>
</gene>
<dbReference type="InParanoid" id="A0A2T2ZU12"/>